<dbReference type="Gene3D" id="2.160.20.80">
    <property type="entry name" value="E3 ubiquitin-protein ligase SopA"/>
    <property type="match status" value="1"/>
</dbReference>
<proteinExistence type="predicted"/>
<dbReference type="PANTHER" id="PTHR14136:SF17">
    <property type="entry name" value="BTB_POZ DOMAIN-CONTAINING PROTEIN KCTD9"/>
    <property type="match status" value="1"/>
</dbReference>
<evidence type="ECO:0000313" key="3">
    <source>
        <dbReference type="Proteomes" id="UP000234881"/>
    </source>
</evidence>
<comment type="caution">
    <text evidence="2">The sequence shown here is derived from an EMBL/GenBank/DDBJ whole genome shotgun (WGS) entry which is preliminary data.</text>
</comment>
<dbReference type="AlphaFoldDB" id="A0A2N5XQW2"/>
<dbReference type="Proteomes" id="UP000234881">
    <property type="component" value="Unassembled WGS sequence"/>
</dbReference>
<dbReference type="OrthoDB" id="8447321at2"/>
<keyword evidence="1" id="KW-0732">Signal</keyword>
<dbReference type="InterPro" id="IPR001646">
    <property type="entry name" value="5peptide_repeat"/>
</dbReference>
<dbReference type="PANTHER" id="PTHR14136">
    <property type="entry name" value="BTB_POZ DOMAIN-CONTAINING PROTEIN KCTD9"/>
    <property type="match status" value="1"/>
</dbReference>
<evidence type="ECO:0008006" key="4">
    <source>
        <dbReference type="Google" id="ProtNLM"/>
    </source>
</evidence>
<feature type="chain" id="PRO_5014859668" description="Pentapeptide repeat-containing protein" evidence="1">
    <location>
        <begin position="24"/>
        <end position="171"/>
    </location>
</feature>
<organism evidence="2 3">
    <name type="scientific">Cohaesibacter celericrescens</name>
    <dbReference type="NCBI Taxonomy" id="2067669"/>
    <lineage>
        <taxon>Bacteria</taxon>
        <taxon>Pseudomonadati</taxon>
        <taxon>Pseudomonadota</taxon>
        <taxon>Alphaproteobacteria</taxon>
        <taxon>Hyphomicrobiales</taxon>
        <taxon>Cohaesibacteraceae</taxon>
    </lineage>
</organism>
<evidence type="ECO:0000313" key="2">
    <source>
        <dbReference type="EMBL" id="PLW76893.1"/>
    </source>
</evidence>
<accession>A0A2N5XQW2</accession>
<reference evidence="2 3" key="1">
    <citation type="submission" date="2018-01" db="EMBL/GenBank/DDBJ databases">
        <title>The draft genome sequence of Cohaesibacter sp. H1304.</title>
        <authorList>
            <person name="Wang N.-N."/>
            <person name="Du Z.-J."/>
        </authorList>
    </citation>
    <scope>NUCLEOTIDE SEQUENCE [LARGE SCALE GENOMIC DNA]</scope>
    <source>
        <strain evidence="2 3">H1304</strain>
    </source>
</reference>
<dbReference type="SUPFAM" id="SSF141571">
    <property type="entry name" value="Pentapeptide repeat-like"/>
    <property type="match status" value="1"/>
</dbReference>
<feature type="signal peptide" evidence="1">
    <location>
        <begin position="1"/>
        <end position="23"/>
    </location>
</feature>
<dbReference type="EMBL" id="PKUQ01000022">
    <property type="protein sequence ID" value="PLW76893.1"/>
    <property type="molecule type" value="Genomic_DNA"/>
</dbReference>
<protein>
    <recommendedName>
        <fullName evidence="4">Pentapeptide repeat-containing protein</fullName>
    </recommendedName>
</protein>
<name>A0A2N5XQW2_9HYPH</name>
<gene>
    <name evidence="2" type="ORF">C0081_12625</name>
</gene>
<dbReference type="InterPro" id="IPR051082">
    <property type="entry name" value="Pentapeptide-BTB/POZ_domain"/>
</dbReference>
<keyword evidence="3" id="KW-1185">Reference proteome</keyword>
<sequence>MSNNLFAKKLILAPALTACMVLAAPVSAQNAGDIPKVTNTGKCESQDNGSGKCDVSGANYSGDKITGWYRHMRAVGADFTYAKIGPGAFDDANLSNADFSDAKITGMSVHSANLTGANLSGSSLRDAALDSVNLTNANLNGARVDNWDTYFPLVTLCNTTLPDGSKSNRDC</sequence>
<evidence type="ECO:0000256" key="1">
    <source>
        <dbReference type="SAM" id="SignalP"/>
    </source>
</evidence>
<dbReference type="Pfam" id="PF00805">
    <property type="entry name" value="Pentapeptide"/>
    <property type="match status" value="2"/>
</dbReference>
<dbReference type="RefSeq" id="WP_101534182.1">
    <property type="nucleotide sequence ID" value="NZ_PKUQ01000022.1"/>
</dbReference>